<dbReference type="EMBL" id="SSTM01000004">
    <property type="protein sequence ID" value="TJW10179.1"/>
    <property type="molecule type" value="Genomic_DNA"/>
</dbReference>
<evidence type="ECO:0000313" key="2">
    <source>
        <dbReference type="Proteomes" id="UP000309454"/>
    </source>
</evidence>
<dbReference type="RefSeq" id="WP_136845845.1">
    <property type="nucleotide sequence ID" value="NZ_CAOKAH010000008.1"/>
</dbReference>
<dbReference type="AlphaFoldDB" id="A0A4T9TD61"/>
<proteinExistence type="predicted"/>
<name>A0A4T9TD61_9ACTN</name>
<comment type="caution">
    <text evidence="1">The sequence shown here is derived from an EMBL/GenBank/DDBJ whole genome shotgun (WGS) entry which is preliminary data.</text>
</comment>
<protein>
    <submittedName>
        <fullName evidence="1">Uncharacterized protein</fullName>
    </submittedName>
</protein>
<gene>
    <name evidence="1" type="ORF">E5982_06325</name>
</gene>
<dbReference type="Proteomes" id="UP000309454">
    <property type="component" value="Unassembled WGS sequence"/>
</dbReference>
<organism evidence="1 2">
    <name type="scientific">Parvibacter caecicola</name>
    <dbReference type="NCBI Taxonomy" id="747645"/>
    <lineage>
        <taxon>Bacteria</taxon>
        <taxon>Bacillati</taxon>
        <taxon>Actinomycetota</taxon>
        <taxon>Coriobacteriia</taxon>
        <taxon>Coriobacteriales</taxon>
        <taxon>Coriobacteriaceae</taxon>
        <taxon>Parvibacter</taxon>
    </lineage>
</organism>
<sequence>MKGENLSLMNLALHQYSGSAFFEGDTVMNGRAELAQGLLNMEGSFSQAMDLVQNNGDSTIICQGDASDTMQVEVNGGLASVGLDASEGCLLHYERSGGGLIPYFPDADAFPNLSQPAGSFSVGDEKTAINVKITGGALAVGNRLRIKPGEAYKESN</sequence>
<accession>A0A4T9TD61</accession>
<evidence type="ECO:0000313" key="1">
    <source>
        <dbReference type="EMBL" id="TJW10179.1"/>
    </source>
</evidence>
<keyword evidence="2" id="KW-1185">Reference proteome</keyword>
<reference evidence="1 2" key="1">
    <citation type="submission" date="2019-04" db="EMBL/GenBank/DDBJ databases">
        <title>Microbes associate with the intestines of laboratory mice.</title>
        <authorList>
            <person name="Navarre W."/>
            <person name="Wong E."/>
            <person name="Huang K.C."/>
            <person name="Tropini C."/>
            <person name="Ng K."/>
            <person name="Yu B."/>
        </authorList>
    </citation>
    <scope>NUCLEOTIDE SEQUENCE [LARGE SCALE GENOMIC DNA]</scope>
    <source>
        <strain evidence="1 2">NM48_B13</strain>
    </source>
</reference>